<comment type="caution">
    <text evidence="2">The sequence shown here is derived from an EMBL/GenBank/DDBJ whole genome shotgun (WGS) entry which is preliminary data.</text>
</comment>
<evidence type="ECO:0000313" key="2">
    <source>
        <dbReference type="EMBL" id="MBL3688381.1"/>
    </source>
</evidence>
<dbReference type="RefSeq" id="WP_202380439.1">
    <property type="nucleotide sequence ID" value="NZ_BAAAMA010000003.1"/>
</dbReference>
<gene>
    <name evidence="2" type="ORF">D3226_00185</name>
</gene>
<feature type="domain" description="PucR C-terminal helix-turn-helix" evidence="1">
    <location>
        <begin position="334"/>
        <end position="390"/>
    </location>
</feature>
<organism evidence="2 3">
    <name type="scientific">Leucobacter chromiireducens subsp. chromiireducens</name>
    <dbReference type="NCBI Taxonomy" id="660067"/>
    <lineage>
        <taxon>Bacteria</taxon>
        <taxon>Bacillati</taxon>
        <taxon>Actinomycetota</taxon>
        <taxon>Actinomycetes</taxon>
        <taxon>Micrococcales</taxon>
        <taxon>Microbacteriaceae</taxon>
        <taxon>Leucobacter</taxon>
    </lineage>
</organism>
<evidence type="ECO:0000259" key="1">
    <source>
        <dbReference type="Pfam" id="PF13556"/>
    </source>
</evidence>
<dbReference type="InterPro" id="IPR042070">
    <property type="entry name" value="PucR_C-HTH_sf"/>
</dbReference>
<dbReference type="InterPro" id="IPR025736">
    <property type="entry name" value="PucR_C-HTH_dom"/>
</dbReference>
<dbReference type="PANTHER" id="PTHR33744">
    <property type="entry name" value="CARBOHYDRATE DIACID REGULATOR"/>
    <property type="match status" value="1"/>
</dbReference>
<dbReference type="Pfam" id="PF13556">
    <property type="entry name" value="HTH_30"/>
    <property type="match status" value="1"/>
</dbReference>
<evidence type="ECO:0000313" key="3">
    <source>
        <dbReference type="Proteomes" id="UP001646141"/>
    </source>
</evidence>
<sequence length="415" mass="45241">MANPMLDPAETQAELARVQVTLELTNTLLSAVASTDPVHALTARIATLCHGTAVIYDFEGSLVASTGEAPTQLIWNEVAATHQRELDLQIGRWRVRTRRVSLRDGVHVIAIASRGSETITEIGDQLLDTSERLLGAVHGIQYGATQRDRRDNEQLIAALHDGVVPAREHRFWSRLTQFRFPAYAPVRALELAPLDGASATEAQLTLLIGRARSEDVPLLVMLRRADMDSPATIAAIVPDSPAADAWIAAASEQFLLGASAPFSTLSRVSECVREAETALGIARQWAAAAPAPERLGAVLIDRIDLATWLLSHVDQRQLEDRIARTLAPLAAPQLHETLVAFFAAEQNITRTAEALFVHPNTIRYRLARIEEAMGQPISSAFAASNLILALYPELIGRWSELRSDPEGQRTATPIP</sequence>
<dbReference type="PANTHER" id="PTHR33744:SF7">
    <property type="entry name" value="PUCR FAMILY TRANSCRIPTIONAL REGULATOR"/>
    <property type="match status" value="1"/>
</dbReference>
<name>A0ABS1SJN7_9MICO</name>
<accession>A0ABS1SJN7</accession>
<proteinExistence type="predicted"/>
<dbReference type="Proteomes" id="UP001646141">
    <property type="component" value="Unassembled WGS sequence"/>
</dbReference>
<dbReference type="Gene3D" id="1.10.10.2840">
    <property type="entry name" value="PucR C-terminal helix-turn-helix domain"/>
    <property type="match status" value="1"/>
</dbReference>
<keyword evidence="3" id="KW-1185">Reference proteome</keyword>
<dbReference type="EMBL" id="QYAD01000001">
    <property type="protein sequence ID" value="MBL3688381.1"/>
    <property type="molecule type" value="Genomic_DNA"/>
</dbReference>
<reference evidence="2 3" key="1">
    <citation type="submission" date="2018-09" db="EMBL/GenBank/DDBJ databases">
        <title>Comparative genomics of Leucobacter spp.</title>
        <authorList>
            <person name="Reis A.C."/>
            <person name="Kolvenbach B.A."/>
            <person name="Corvini P.F.X."/>
            <person name="Nunes O.C."/>
        </authorList>
    </citation>
    <scope>NUCLEOTIDE SEQUENCE [LARGE SCALE GENOMIC DNA]</scope>
    <source>
        <strain evidence="2 3">L-1</strain>
    </source>
</reference>
<dbReference type="InterPro" id="IPR051448">
    <property type="entry name" value="CdaR-like_regulators"/>
</dbReference>
<protein>
    <submittedName>
        <fullName evidence="2">PucR family transcriptional regulator</fullName>
    </submittedName>
</protein>